<dbReference type="RefSeq" id="WP_319977152.1">
    <property type="nucleotide sequence ID" value="NZ_JAXAVU010000010.1"/>
</dbReference>
<dbReference type="PANTHER" id="PTHR44846:SF1">
    <property type="entry name" value="MANNOSYL-D-GLYCERATE TRANSPORT_METABOLISM SYSTEM REPRESSOR MNGR-RELATED"/>
    <property type="match status" value="1"/>
</dbReference>
<protein>
    <submittedName>
        <fullName evidence="6">GntR family transcriptional regulator</fullName>
    </submittedName>
</protein>
<dbReference type="SUPFAM" id="SSF46785">
    <property type="entry name" value="Winged helix' DNA-binding domain"/>
    <property type="match status" value="1"/>
</dbReference>
<dbReference type="InterPro" id="IPR000524">
    <property type="entry name" value="Tscrpt_reg_HTH_GntR"/>
</dbReference>
<reference evidence="6 7" key="1">
    <citation type="submission" date="2023-11" db="EMBL/GenBank/DDBJ databases">
        <title>Lentzea sokolovensis, sp. nov., Lentzea kristufkii, sp. nov., and Lentzea miocenensis, sp. nov., rare actinobacteria from Sokolov Coal Basin, Miocene lacustrine sediment, Czech Republic.</title>
        <authorList>
            <person name="Lara A."/>
            <person name="Kotroba L."/>
            <person name="Nouioui I."/>
            <person name="Neumann-Schaal M."/>
            <person name="Mast Y."/>
            <person name="Chronakova A."/>
        </authorList>
    </citation>
    <scope>NUCLEOTIDE SEQUENCE [LARGE SCALE GENOMIC DNA]</scope>
    <source>
        <strain evidence="6 7">BCCO 10_0061</strain>
    </source>
</reference>
<dbReference type="SMART" id="SM00866">
    <property type="entry name" value="UTRA"/>
    <property type="match status" value="1"/>
</dbReference>
<sequence length="279" mass="30573">MINRGSAVTASTSRRFTVPLGHNGNVPRPKHVPADDLEFPAELDPDRPKGDQLREILEAVATDAGPGRLIPSERFMAEHYQISRSTVRLVINRLVADGLLYRQHGNATFTAERPPTQIDMLTSFTQDVQARGSVPGAKVLLALVESAGTEIAGRLNIPPGAPIFRLERLRSVDGEPFALERTNLSLDHFPGIDEFDWSTNSLHQTLTERFGVVPDWNDTAISAVLPPAQDAALLGIEPSQPCLVLKGTLHAADGRVIEAGRSLYRADRYTVFTTARRSR</sequence>
<organism evidence="6 7">
    <name type="scientific">Lentzea sokolovensis</name>
    <dbReference type="NCBI Taxonomy" id="3095429"/>
    <lineage>
        <taxon>Bacteria</taxon>
        <taxon>Bacillati</taxon>
        <taxon>Actinomycetota</taxon>
        <taxon>Actinomycetes</taxon>
        <taxon>Pseudonocardiales</taxon>
        <taxon>Pseudonocardiaceae</taxon>
        <taxon>Lentzea</taxon>
    </lineage>
</organism>
<dbReference type="InterPro" id="IPR036390">
    <property type="entry name" value="WH_DNA-bd_sf"/>
</dbReference>
<keyword evidence="1" id="KW-0805">Transcription regulation</keyword>
<keyword evidence="2" id="KW-0238">DNA-binding</keyword>
<evidence type="ECO:0000313" key="6">
    <source>
        <dbReference type="EMBL" id="MDX8144997.1"/>
    </source>
</evidence>
<dbReference type="SUPFAM" id="SSF64288">
    <property type="entry name" value="Chorismate lyase-like"/>
    <property type="match status" value="1"/>
</dbReference>
<comment type="caution">
    <text evidence="6">The sequence shown here is derived from an EMBL/GenBank/DDBJ whole genome shotgun (WGS) entry which is preliminary data.</text>
</comment>
<feature type="compositionally biased region" description="Polar residues" evidence="4">
    <location>
        <begin position="1"/>
        <end position="15"/>
    </location>
</feature>
<evidence type="ECO:0000256" key="2">
    <source>
        <dbReference type="ARBA" id="ARBA00023125"/>
    </source>
</evidence>
<evidence type="ECO:0000259" key="5">
    <source>
        <dbReference type="PROSITE" id="PS50949"/>
    </source>
</evidence>
<name>A0ABU4UZN6_9PSEU</name>
<dbReference type="Proteomes" id="UP001285352">
    <property type="component" value="Unassembled WGS sequence"/>
</dbReference>
<dbReference type="Gene3D" id="3.40.1410.10">
    <property type="entry name" value="Chorismate lyase-like"/>
    <property type="match status" value="1"/>
</dbReference>
<gene>
    <name evidence="6" type="ORF">SK854_23000</name>
</gene>
<keyword evidence="3" id="KW-0804">Transcription</keyword>
<accession>A0ABU4UZN6</accession>
<dbReference type="EMBL" id="JAXAVU010000010">
    <property type="protein sequence ID" value="MDX8144997.1"/>
    <property type="molecule type" value="Genomic_DNA"/>
</dbReference>
<evidence type="ECO:0000256" key="4">
    <source>
        <dbReference type="SAM" id="MobiDB-lite"/>
    </source>
</evidence>
<dbReference type="InterPro" id="IPR011663">
    <property type="entry name" value="UTRA"/>
</dbReference>
<dbReference type="PROSITE" id="PS50949">
    <property type="entry name" value="HTH_GNTR"/>
    <property type="match status" value="1"/>
</dbReference>
<feature type="domain" description="HTH gntR-type" evidence="5">
    <location>
        <begin position="46"/>
        <end position="113"/>
    </location>
</feature>
<dbReference type="Pfam" id="PF07702">
    <property type="entry name" value="UTRA"/>
    <property type="match status" value="1"/>
</dbReference>
<dbReference type="InterPro" id="IPR028978">
    <property type="entry name" value="Chorismate_lyase_/UTRA_dom_sf"/>
</dbReference>
<feature type="region of interest" description="Disordered" evidence="4">
    <location>
        <begin position="1"/>
        <end position="49"/>
    </location>
</feature>
<dbReference type="Pfam" id="PF00392">
    <property type="entry name" value="GntR"/>
    <property type="match status" value="1"/>
</dbReference>
<dbReference type="InterPro" id="IPR036388">
    <property type="entry name" value="WH-like_DNA-bd_sf"/>
</dbReference>
<dbReference type="PRINTS" id="PR00035">
    <property type="entry name" value="HTHGNTR"/>
</dbReference>
<dbReference type="SMART" id="SM00345">
    <property type="entry name" value="HTH_GNTR"/>
    <property type="match status" value="1"/>
</dbReference>
<dbReference type="Gene3D" id="1.10.10.10">
    <property type="entry name" value="Winged helix-like DNA-binding domain superfamily/Winged helix DNA-binding domain"/>
    <property type="match status" value="1"/>
</dbReference>
<proteinExistence type="predicted"/>
<dbReference type="CDD" id="cd07377">
    <property type="entry name" value="WHTH_GntR"/>
    <property type="match status" value="1"/>
</dbReference>
<evidence type="ECO:0000256" key="1">
    <source>
        <dbReference type="ARBA" id="ARBA00023015"/>
    </source>
</evidence>
<evidence type="ECO:0000256" key="3">
    <source>
        <dbReference type="ARBA" id="ARBA00023163"/>
    </source>
</evidence>
<evidence type="ECO:0000313" key="7">
    <source>
        <dbReference type="Proteomes" id="UP001285352"/>
    </source>
</evidence>
<keyword evidence="7" id="KW-1185">Reference proteome</keyword>
<dbReference type="InterPro" id="IPR050679">
    <property type="entry name" value="Bact_HTH_transcr_reg"/>
</dbReference>
<dbReference type="PANTHER" id="PTHR44846">
    <property type="entry name" value="MANNOSYL-D-GLYCERATE TRANSPORT/METABOLISM SYSTEM REPRESSOR MNGR-RELATED"/>
    <property type="match status" value="1"/>
</dbReference>